<accession>A0A916XEK2</accession>
<gene>
    <name evidence="1" type="ORF">GCM10011396_11460</name>
</gene>
<evidence type="ECO:0008006" key="3">
    <source>
        <dbReference type="Google" id="ProtNLM"/>
    </source>
</evidence>
<dbReference type="Proteomes" id="UP000637423">
    <property type="component" value="Unassembled WGS sequence"/>
</dbReference>
<sequence>MLATQIPENNKLIVRRIYEDCFNTGKLELLHELLGDDFIGSRGEQGPAEFAVTVATLRKAFPDVHFVVEDLFAEGDRVCVRWTFTATHQGPFAGVVASHKAVTQTAITIYRMSDGKARQAWLQADRLGLLQQIGGVPA</sequence>
<evidence type="ECO:0000313" key="1">
    <source>
        <dbReference type="EMBL" id="GGC66146.1"/>
    </source>
</evidence>
<dbReference type="EMBL" id="BMED01000001">
    <property type="protein sequence ID" value="GGC66146.1"/>
    <property type="molecule type" value="Genomic_DNA"/>
</dbReference>
<proteinExistence type="predicted"/>
<dbReference type="InterPro" id="IPR009959">
    <property type="entry name" value="Cyclase_SnoaL-like"/>
</dbReference>
<dbReference type="Gene3D" id="3.10.450.50">
    <property type="match status" value="1"/>
</dbReference>
<reference evidence="1" key="1">
    <citation type="journal article" date="2014" name="Int. J. Syst. Evol. Microbiol.">
        <title>Complete genome sequence of Corynebacterium casei LMG S-19264T (=DSM 44701T), isolated from a smear-ripened cheese.</title>
        <authorList>
            <consortium name="US DOE Joint Genome Institute (JGI-PGF)"/>
            <person name="Walter F."/>
            <person name="Albersmeier A."/>
            <person name="Kalinowski J."/>
            <person name="Ruckert C."/>
        </authorList>
    </citation>
    <scope>NUCLEOTIDE SEQUENCE</scope>
    <source>
        <strain evidence="1">CGMCC 1.10998</strain>
    </source>
</reference>
<dbReference type="PANTHER" id="PTHR38436:SF1">
    <property type="entry name" value="ESTER CYCLASE"/>
    <property type="match status" value="1"/>
</dbReference>
<dbReference type="InterPro" id="IPR032710">
    <property type="entry name" value="NTF2-like_dom_sf"/>
</dbReference>
<name>A0A916XEK2_9BURK</name>
<keyword evidence="2" id="KW-1185">Reference proteome</keyword>
<reference evidence="1" key="2">
    <citation type="submission" date="2020-09" db="EMBL/GenBank/DDBJ databases">
        <authorList>
            <person name="Sun Q."/>
            <person name="Zhou Y."/>
        </authorList>
    </citation>
    <scope>NUCLEOTIDE SEQUENCE</scope>
    <source>
        <strain evidence="1">CGMCC 1.10998</strain>
    </source>
</reference>
<dbReference type="RefSeq" id="WP_188564971.1">
    <property type="nucleotide sequence ID" value="NZ_BMED01000001.1"/>
</dbReference>
<dbReference type="PANTHER" id="PTHR38436">
    <property type="entry name" value="POLYKETIDE CYCLASE SNOAL-LIKE DOMAIN"/>
    <property type="match status" value="1"/>
</dbReference>
<dbReference type="SUPFAM" id="SSF54427">
    <property type="entry name" value="NTF2-like"/>
    <property type="match status" value="1"/>
</dbReference>
<dbReference type="AlphaFoldDB" id="A0A916XEK2"/>
<dbReference type="GO" id="GO:0030638">
    <property type="term" value="P:polyketide metabolic process"/>
    <property type="evidence" value="ECO:0007669"/>
    <property type="project" value="InterPro"/>
</dbReference>
<evidence type="ECO:0000313" key="2">
    <source>
        <dbReference type="Proteomes" id="UP000637423"/>
    </source>
</evidence>
<protein>
    <recommendedName>
        <fullName evidence="3">Ester cyclase</fullName>
    </recommendedName>
</protein>
<comment type="caution">
    <text evidence="1">The sequence shown here is derived from an EMBL/GenBank/DDBJ whole genome shotgun (WGS) entry which is preliminary data.</text>
</comment>
<organism evidence="1 2">
    <name type="scientific">Undibacterium terreum</name>
    <dbReference type="NCBI Taxonomy" id="1224302"/>
    <lineage>
        <taxon>Bacteria</taxon>
        <taxon>Pseudomonadati</taxon>
        <taxon>Pseudomonadota</taxon>
        <taxon>Betaproteobacteria</taxon>
        <taxon>Burkholderiales</taxon>
        <taxon>Oxalobacteraceae</taxon>
        <taxon>Undibacterium</taxon>
    </lineage>
</organism>
<dbReference type="Pfam" id="PF07366">
    <property type="entry name" value="SnoaL"/>
    <property type="match status" value="1"/>
</dbReference>